<evidence type="ECO:0000256" key="1">
    <source>
        <dbReference type="SAM" id="Phobius"/>
    </source>
</evidence>
<feature type="transmembrane region" description="Helical" evidence="1">
    <location>
        <begin position="12"/>
        <end position="31"/>
    </location>
</feature>
<name>A0ABW5WPZ1_9FLAO</name>
<evidence type="ECO:0000313" key="2">
    <source>
        <dbReference type="EMBL" id="MFD2824529.1"/>
    </source>
</evidence>
<accession>A0ABW5WPZ1</accession>
<dbReference type="Proteomes" id="UP001597533">
    <property type="component" value="Unassembled WGS sequence"/>
</dbReference>
<evidence type="ECO:0000313" key="3">
    <source>
        <dbReference type="Proteomes" id="UP001597533"/>
    </source>
</evidence>
<keyword evidence="1" id="KW-1133">Transmembrane helix</keyword>
<protein>
    <submittedName>
        <fullName evidence="2">DUF6090 family protein</fullName>
    </submittedName>
</protein>
<proteinExistence type="predicted"/>
<dbReference type="Pfam" id="PF19578">
    <property type="entry name" value="DUF6090"/>
    <property type="match status" value="1"/>
</dbReference>
<organism evidence="2 3">
    <name type="scientific">Lacinutrix iliipiscaria</name>
    <dbReference type="NCBI Taxonomy" id="1230532"/>
    <lineage>
        <taxon>Bacteria</taxon>
        <taxon>Pseudomonadati</taxon>
        <taxon>Bacteroidota</taxon>
        <taxon>Flavobacteriia</taxon>
        <taxon>Flavobacteriales</taxon>
        <taxon>Flavobacteriaceae</taxon>
        <taxon>Lacinutrix</taxon>
    </lineage>
</organism>
<reference evidence="3" key="1">
    <citation type="journal article" date="2019" name="Int. J. Syst. Evol. Microbiol.">
        <title>The Global Catalogue of Microorganisms (GCM) 10K type strain sequencing project: providing services to taxonomists for standard genome sequencing and annotation.</title>
        <authorList>
            <consortium name="The Broad Institute Genomics Platform"/>
            <consortium name="The Broad Institute Genome Sequencing Center for Infectious Disease"/>
            <person name="Wu L."/>
            <person name="Ma J."/>
        </authorList>
    </citation>
    <scope>NUCLEOTIDE SEQUENCE [LARGE SCALE GENOMIC DNA]</scope>
    <source>
        <strain evidence="3">KCTC 32141</strain>
    </source>
</reference>
<dbReference type="RefSeq" id="WP_183490513.1">
    <property type="nucleotide sequence ID" value="NZ_JBHUOV010000013.1"/>
</dbReference>
<comment type="caution">
    <text evidence="2">The sequence shown here is derived from an EMBL/GenBank/DDBJ whole genome shotgun (WGS) entry which is preliminary data.</text>
</comment>
<sequence length="228" mass="26911">MLLENKTGKYVKYAIGEIVLVVIGILIALQINNWNEKRKLNDTIKDVYSIVKSDLLSDIAMIDKVLLYTQFRDSIFKRVINRNISFDDYLKCNQCMTILGGFPDIKLKTRGLELLRQNSTVINPNQDSLSNEISEFYSISHTEIDVSTKEVTIDWKDNRAYFKKNMTWFEDYTNSKINEEFINYALSSIDYRNRVISFHELYYEIYLNHLRKYKKEANLLINKIKSQV</sequence>
<dbReference type="EMBL" id="JBHUOV010000013">
    <property type="protein sequence ID" value="MFD2824529.1"/>
    <property type="molecule type" value="Genomic_DNA"/>
</dbReference>
<keyword evidence="3" id="KW-1185">Reference proteome</keyword>
<gene>
    <name evidence="2" type="ORF">ACFS5M_12675</name>
</gene>
<keyword evidence="1" id="KW-0812">Transmembrane</keyword>
<keyword evidence="1" id="KW-0472">Membrane</keyword>
<dbReference type="InterPro" id="IPR045749">
    <property type="entry name" value="DUF6090"/>
</dbReference>